<organism evidence="1 2">
    <name type="scientific">Engystomops pustulosus</name>
    <name type="common">Tungara frog</name>
    <name type="synonym">Physalaemus pustulosus</name>
    <dbReference type="NCBI Taxonomy" id="76066"/>
    <lineage>
        <taxon>Eukaryota</taxon>
        <taxon>Metazoa</taxon>
        <taxon>Chordata</taxon>
        <taxon>Craniata</taxon>
        <taxon>Vertebrata</taxon>
        <taxon>Euteleostomi</taxon>
        <taxon>Amphibia</taxon>
        <taxon>Batrachia</taxon>
        <taxon>Anura</taxon>
        <taxon>Neobatrachia</taxon>
        <taxon>Hyloidea</taxon>
        <taxon>Leptodactylidae</taxon>
        <taxon>Leiuperinae</taxon>
        <taxon>Engystomops</taxon>
    </lineage>
</organism>
<proteinExistence type="predicted"/>
<name>A0AAV6YLA6_ENGPU</name>
<dbReference type="Proteomes" id="UP000824782">
    <property type="component" value="Unassembled WGS sequence"/>
</dbReference>
<comment type="caution">
    <text evidence="1">The sequence shown here is derived from an EMBL/GenBank/DDBJ whole genome shotgun (WGS) entry which is preliminary data.</text>
</comment>
<evidence type="ECO:0000313" key="2">
    <source>
        <dbReference type="Proteomes" id="UP000824782"/>
    </source>
</evidence>
<protein>
    <submittedName>
        <fullName evidence="1">Uncharacterized protein</fullName>
    </submittedName>
</protein>
<reference evidence="1" key="1">
    <citation type="thesis" date="2020" institute="ProQuest LLC" country="789 East Eisenhower Parkway, Ann Arbor, MI, USA">
        <title>Comparative Genomics and Chromosome Evolution.</title>
        <authorList>
            <person name="Mudd A.B."/>
        </authorList>
    </citation>
    <scope>NUCLEOTIDE SEQUENCE</scope>
    <source>
        <strain evidence="1">237g6f4</strain>
        <tissue evidence="1">Blood</tissue>
    </source>
</reference>
<sequence>MKTSSYLHDFPPLWKDVTDYLLLHHKEMRGDVHGNLLYFHLLGNITKNSILEVSFIPVTSRSSDKSVNIMCINVLSNPKKALPLSLSGGFPWLQS</sequence>
<dbReference type="AlphaFoldDB" id="A0AAV6YLA6"/>
<evidence type="ECO:0000313" key="1">
    <source>
        <dbReference type="EMBL" id="KAG8536868.1"/>
    </source>
</evidence>
<keyword evidence="2" id="KW-1185">Reference proteome</keyword>
<dbReference type="EMBL" id="WNYA01037016">
    <property type="protein sequence ID" value="KAG8536868.1"/>
    <property type="molecule type" value="Genomic_DNA"/>
</dbReference>
<accession>A0AAV6YLA6</accession>
<gene>
    <name evidence="1" type="ORF">GDO81_025524</name>
</gene>